<organism evidence="2 3">
    <name type="scientific">Meleagris gallopavo</name>
    <name type="common">Wild turkey</name>
    <dbReference type="NCBI Taxonomy" id="9103"/>
    <lineage>
        <taxon>Eukaryota</taxon>
        <taxon>Metazoa</taxon>
        <taxon>Chordata</taxon>
        <taxon>Craniata</taxon>
        <taxon>Vertebrata</taxon>
        <taxon>Euteleostomi</taxon>
        <taxon>Archelosauria</taxon>
        <taxon>Archosauria</taxon>
        <taxon>Dinosauria</taxon>
        <taxon>Saurischia</taxon>
        <taxon>Theropoda</taxon>
        <taxon>Coelurosauria</taxon>
        <taxon>Aves</taxon>
        <taxon>Neognathae</taxon>
        <taxon>Galloanserae</taxon>
        <taxon>Galliformes</taxon>
        <taxon>Phasianidae</taxon>
        <taxon>Meleagridinae</taxon>
        <taxon>Meleagris</taxon>
    </lineage>
</organism>
<dbReference type="Gene3D" id="1.20.1250.10">
    <property type="match status" value="1"/>
</dbReference>
<evidence type="ECO:0000313" key="3">
    <source>
        <dbReference type="Proteomes" id="UP000001645"/>
    </source>
</evidence>
<keyword evidence="1" id="KW-0732">Signal</keyword>
<dbReference type="InParanoid" id="A0A803YKI2"/>
<keyword evidence="3" id="KW-1185">Reference proteome</keyword>
<reference evidence="2 3" key="1">
    <citation type="journal article" date="2010" name="PLoS Biol.">
        <title>Multi-platform next-generation sequencing of the domestic turkey (Meleagris gallopavo): genome assembly and analysis.</title>
        <authorList>
            <person name="Dalloul R.A."/>
            <person name="Long J.A."/>
            <person name="Zimin A.V."/>
            <person name="Aslam L."/>
            <person name="Beal K."/>
            <person name="Blomberg L.A."/>
            <person name="Bouffard P."/>
            <person name="Burt D.W."/>
            <person name="Crasta O."/>
            <person name="Crooijmans R.P."/>
            <person name="Cooper K."/>
            <person name="Coulombe R.A."/>
            <person name="De S."/>
            <person name="Delany M.E."/>
            <person name="Dodgson J.B."/>
            <person name="Dong J.J."/>
            <person name="Evans C."/>
            <person name="Frederickson K.M."/>
            <person name="Flicek P."/>
            <person name="Florea L."/>
            <person name="Folkerts O."/>
            <person name="Groenen M.A."/>
            <person name="Harkins T.T."/>
            <person name="Herrero J."/>
            <person name="Hoffmann S."/>
            <person name="Megens H.J."/>
            <person name="Jiang A."/>
            <person name="de Jong P."/>
            <person name="Kaiser P."/>
            <person name="Kim H."/>
            <person name="Kim K.W."/>
            <person name="Kim S."/>
            <person name="Langenberger D."/>
            <person name="Lee M.K."/>
            <person name="Lee T."/>
            <person name="Mane S."/>
            <person name="Marcais G."/>
            <person name="Marz M."/>
            <person name="McElroy A.P."/>
            <person name="Modise T."/>
            <person name="Nefedov M."/>
            <person name="Notredame C."/>
            <person name="Paton I.R."/>
            <person name="Payne W.S."/>
            <person name="Pertea G."/>
            <person name="Prickett D."/>
            <person name="Puiu D."/>
            <person name="Qioa D."/>
            <person name="Raineri E."/>
            <person name="Ruffier M."/>
            <person name="Salzberg S.L."/>
            <person name="Schatz M.C."/>
            <person name="Scheuring C."/>
            <person name="Schmidt C.J."/>
            <person name="Schroeder S."/>
            <person name="Searle S.M."/>
            <person name="Smith E.J."/>
            <person name="Smith J."/>
            <person name="Sonstegard T.S."/>
            <person name="Stadler P.F."/>
            <person name="Tafer H."/>
            <person name="Tu Z.J."/>
            <person name="Van Tassell C.P."/>
            <person name="Vilella A.J."/>
            <person name="Williams K.P."/>
            <person name="Yorke J.A."/>
            <person name="Zhang L."/>
            <person name="Zhang H.B."/>
            <person name="Zhang X."/>
            <person name="Zhang Y."/>
            <person name="Reed K.M."/>
        </authorList>
    </citation>
    <scope>NUCLEOTIDE SEQUENCE [LARGE SCALE GENOMIC DNA]</scope>
</reference>
<dbReference type="Ensembl" id="ENSMGAT00000027343.1">
    <property type="protein sequence ID" value="ENSMGAP00000032280.1"/>
    <property type="gene ID" value="ENSMGAG00000009019.2"/>
</dbReference>
<feature type="signal peptide" evidence="1">
    <location>
        <begin position="1"/>
        <end position="23"/>
    </location>
</feature>
<name>A0A803YKI2_MELGA</name>
<dbReference type="GO" id="GO:0005136">
    <property type="term" value="F:interleukin-4 receptor binding"/>
    <property type="evidence" value="ECO:0007669"/>
    <property type="project" value="InterPro"/>
</dbReference>
<dbReference type="GeneTree" id="ENSGT00390000013108"/>
<dbReference type="GO" id="GO:0008083">
    <property type="term" value="F:growth factor activity"/>
    <property type="evidence" value="ECO:0007669"/>
    <property type="project" value="InterPro"/>
</dbReference>
<dbReference type="GO" id="GO:0006955">
    <property type="term" value="P:immune response"/>
    <property type="evidence" value="ECO:0007669"/>
    <property type="project" value="InterPro"/>
</dbReference>
<dbReference type="GO" id="GO:0005576">
    <property type="term" value="C:extracellular region"/>
    <property type="evidence" value="ECO:0007669"/>
    <property type="project" value="InterPro"/>
</dbReference>
<feature type="chain" id="PRO_5032521551" description="Interleukin-4" evidence="1">
    <location>
        <begin position="24"/>
        <end position="189"/>
    </location>
</feature>
<dbReference type="InterPro" id="IPR009079">
    <property type="entry name" value="4_helix_cytokine-like_core"/>
</dbReference>
<dbReference type="PANTHER" id="PTHR47401">
    <property type="entry name" value="INTERLEUKIN-4"/>
    <property type="match status" value="1"/>
</dbReference>
<dbReference type="SUPFAM" id="SSF47266">
    <property type="entry name" value="4-helical cytokines"/>
    <property type="match status" value="1"/>
</dbReference>
<dbReference type="InterPro" id="IPR002354">
    <property type="entry name" value="IL-4"/>
</dbReference>
<protein>
    <recommendedName>
        <fullName evidence="4">Interleukin-4</fullName>
    </recommendedName>
</protein>
<sequence>MSSSLPTLLALLVLLAGPGAVCTLHSQHPVLLKESIRIVKDMQKEVSCGKMNVTDIFEGSKTKNRTELLCEASAIILESQHCHKNLQGLFLNVRQLLNSTSLKVRLCLAPGQPTALSPMAPHAGGCTAAHWGSAAYQQLNFFEDTQTLGTLLSTSQPCTAQFSSQPSPCRKTRALGQQFSIFCCRHHVL</sequence>
<dbReference type="AlphaFoldDB" id="A0A803YKI2"/>
<evidence type="ECO:0000313" key="2">
    <source>
        <dbReference type="Ensembl" id="ENSMGAP00000032280.1"/>
    </source>
</evidence>
<reference evidence="2" key="2">
    <citation type="submission" date="2025-08" db="UniProtKB">
        <authorList>
            <consortium name="Ensembl"/>
        </authorList>
    </citation>
    <scope>IDENTIFICATION</scope>
</reference>
<dbReference type="PANTHER" id="PTHR47401:SF1">
    <property type="entry name" value="INTERLEUKIN-4"/>
    <property type="match status" value="1"/>
</dbReference>
<proteinExistence type="predicted"/>
<evidence type="ECO:0008006" key="4">
    <source>
        <dbReference type="Google" id="ProtNLM"/>
    </source>
</evidence>
<dbReference type="Bgee" id="ENSMGAG00000009019">
    <property type="expression patterns" value="Expressed in gonad"/>
</dbReference>
<evidence type="ECO:0000256" key="1">
    <source>
        <dbReference type="SAM" id="SignalP"/>
    </source>
</evidence>
<accession>A0A803YKI2</accession>
<dbReference type="Proteomes" id="UP000001645">
    <property type="component" value="Chromosome 15"/>
</dbReference>
<reference evidence="2" key="3">
    <citation type="submission" date="2025-09" db="UniProtKB">
        <authorList>
            <consortium name="Ensembl"/>
        </authorList>
    </citation>
    <scope>IDENTIFICATION</scope>
</reference>